<dbReference type="AlphaFoldDB" id="A0A2K3KQE5"/>
<protein>
    <submittedName>
        <fullName evidence="1">Uncharacterized protein</fullName>
    </submittedName>
</protein>
<dbReference type="EMBL" id="ASHM01229510">
    <property type="protein sequence ID" value="PNX68510.1"/>
    <property type="molecule type" value="Genomic_DNA"/>
</dbReference>
<evidence type="ECO:0000313" key="2">
    <source>
        <dbReference type="Proteomes" id="UP000236291"/>
    </source>
</evidence>
<feature type="non-terminal residue" evidence="1">
    <location>
        <position position="49"/>
    </location>
</feature>
<dbReference type="Proteomes" id="UP000236291">
    <property type="component" value="Unassembled WGS sequence"/>
</dbReference>
<gene>
    <name evidence="1" type="ORF">L195_g064013</name>
</gene>
<sequence length="49" mass="5709">MGMIEKFLRLPEDYMFEDIFQEKMKYVRTQIGDALRRSLTYGVGDMGAG</sequence>
<reference evidence="1 2" key="1">
    <citation type="journal article" date="2014" name="Am. J. Bot.">
        <title>Genome assembly and annotation for red clover (Trifolium pratense; Fabaceae).</title>
        <authorList>
            <person name="Istvanek J."/>
            <person name="Jaros M."/>
            <person name="Krenek A."/>
            <person name="Repkova J."/>
        </authorList>
    </citation>
    <scope>NUCLEOTIDE SEQUENCE [LARGE SCALE GENOMIC DNA]</scope>
    <source>
        <strain evidence="2">cv. Tatra</strain>
        <tissue evidence="1">Young leaves</tissue>
    </source>
</reference>
<proteinExistence type="predicted"/>
<organism evidence="1 2">
    <name type="scientific">Trifolium pratense</name>
    <name type="common">Red clover</name>
    <dbReference type="NCBI Taxonomy" id="57577"/>
    <lineage>
        <taxon>Eukaryota</taxon>
        <taxon>Viridiplantae</taxon>
        <taxon>Streptophyta</taxon>
        <taxon>Embryophyta</taxon>
        <taxon>Tracheophyta</taxon>
        <taxon>Spermatophyta</taxon>
        <taxon>Magnoliopsida</taxon>
        <taxon>eudicotyledons</taxon>
        <taxon>Gunneridae</taxon>
        <taxon>Pentapetalae</taxon>
        <taxon>rosids</taxon>
        <taxon>fabids</taxon>
        <taxon>Fabales</taxon>
        <taxon>Fabaceae</taxon>
        <taxon>Papilionoideae</taxon>
        <taxon>50 kb inversion clade</taxon>
        <taxon>NPAAA clade</taxon>
        <taxon>Hologalegina</taxon>
        <taxon>IRL clade</taxon>
        <taxon>Trifolieae</taxon>
        <taxon>Trifolium</taxon>
    </lineage>
</organism>
<comment type="caution">
    <text evidence="1">The sequence shown here is derived from an EMBL/GenBank/DDBJ whole genome shotgun (WGS) entry which is preliminary data.</text>
</comment>
<name>A0A2K3KQE5_TRIPR</name>
<evidence type="ECO:0000313" key="1">
    <source>
        <dbReference type="EMBL" id="PNX68510.1"/>
    </source>
</evidence>
<accession>A0A2K3KQE5</accession>
<reference evidence="1 2" key="2">
    <citation type="journal article" date="2017" name="Front. Plant Sci.">
        <title>Gene Classification and Mining of Molecular Markers Useful in Red Clover (Trifolium pratense) Breeding.</title>
        <authorList>
            <person name="Istvanek J."/>
            <person name="Dluhosova J."/>
            <person name="Dluhos P."/>
            <person name="Patkova L."/>
            <person name="Nedelnik J."/>
            <person name="Repkova J."/>
        </authorList>
    </citation>
    <scope>NUCLEOTIDE SEQUENCE [LARGE SCALE GENOMIC DNA]</scope>
    <source>
        <strain evidence="2">cv. Tatra</strain>
        <tissue evidence="1">Young leaves</tissue>
    </source>
</reference>